<evidence type="ECO:0000313" key="17">
    <source>
        <dbReference type="EMBL" id="TQB74246.1"/>
    </source>
</evidence>
<evidence type="ECO:0000313" key="18">
    <source>
        <dbReference type="Proteomes" id="UP000319663"/>
    </source>
</evidence>
<dbReference type="InterPro" id="IPR017853">
    <property type="entry name" value="GH"/>
</dbReference>
<dbReference type="PRINTS" id="PR00133">
    <property type="entry name" value="GLHYDRLASE3"/>
</dbReference>
<dbReference type="InterPro" id="IPR036962">
    <property type="entry name" value="Glyco_hydro_3_N_sf"/>
</dbReference>
<keyword evidence="7 14" id="KW-0378">Hydrolase</keyword>
<reference evidence="17 18" key="1">
    <citation type="submission" date="2019-06" db="EMBL/GenBank/DDBJ databases">
        <title>Wine fermentation using esterase from Monascus purpureus.</title>
        <authorList>
            <person name="Geng C."/>
            <person name="Zhang Y."/>
        </authorList>
    </citation>
    <scope>NUCLEOTIDE SEQUENCE [LARGE SCALE GENOMIC DNA]</scope>
    <source>
        <strain evidence="17">HQ1</strain>
    </source>
</reference>
<dbReference type="SUPFAM" id="SSF52279">
    <property type="entry name" value="Beta-D-glucan exohydrolase, C-terminal domain"/>
    <property type="match status" value="1"/>
</dbReference>
<evidence type="ECO:0000256" key="11">
    <source>
        <dbReference type="ARBA" id="ARBA00023295"/>
    </source>
</evidence>
<name>A0A507R1S3_MONPU</name>
<evidence type="ECO:0000256" key="15">
    <source>
        <dbReference type="SAM" id="SignalP"/>
    </source>
</evidence>
<dbReference type="InterPro" id="IPR002772">
    <property type="entry name" value="Glyco_hydro_3_C"/>
</dbReference>
<evidence type="ECO:0000256" key="13">
    <source>
        <dbReference type="ARBA" id="ARBA00024983"/>
    </source>
</evidence>
<feature type="signal peptide" evidence="15">
    <location>
        <begin position="1"/>
        <end position="22"/>
    </location>
</feature>
<dbReference type="FunFam" id="3.20.20.300:FF:000002">
    <property type="entry name" value="Probable beta-glucosidase"/>
    <property type="match status" value="1"/>
</dbReference>
<dbReference type="InterPro" id="IPR026891">
    <property type="entry name" value="Fn3-like"/>
</dbReference>
<dbReference type="InterPro" id="IPR050288">
    <property type="entry name" value="Cellulose_deg_GH3"/>
</dbReference>
<dbReference type="PANTHER" id="PTHR42715">
    <property type="entry name" value="BETA-GLUCOSIDASE"/>
    <property type="match status" value="1"/>
</dbReference>
<dbReference type="GO" id="GO:0030245">
    <property type="term" value="P:cellulose catabolic process"/>
    <property type="evidence" value="ECO:0007669"/>
    <property type="project" value="UniProtKB-UniPathway"/>
</dbReference>
<dbReference type="UniPathway" id="UPA00696"/>
<keyword evidence="18" id="KW-1185">Reference proteome</keyword>
<keyword evidence="12 14" id="KW-0624">Polysaccharide degradation</keyword>
<keyword evidence="11 14" id="KW-0326">Glycosidase</keyword>
<dbReference type="PROSITE" id="PS00775">
    <property type="entry name" value="GLYCOSYL_HYDROL_F3"/>
    <property type="match status" value="1"/>
</dbReference>
<dbReference type="EC" id="3.2.1.21" evidence="14"/>
<dbReference type="Pfam" id="PF00933">
    <property type="entry name" value="Glyco_hydro_3"/>
    <property type="match status" value="1"/>
</dbReference>
<proteinExistence type="inferred from homology"/>
<evidence type="ECO:0000256" key="3">
    <source>
        <dbReference type="ARBA" id="ARBA00004987"/>
    </source>
</evidence>
<dbReference type="Pfam" id="PF01915">
    <property type="entry name" value="Glyco_hydro_3_C"/>
    <property type="match status" value="1"/>
</dbReference>
<dbReference type="Gene3D" id="2.60.40.10">
    <property type="entry name" value="Immunoglobulins"/>
    <property type="match status" value="1"/>
</dbReference>
<evidence type="ECO:0000259" key="16">
    <source>
        <dbReference type="SMART" id="SM01217"/>
    </source>
</evidence>
<accession>A0A507R1S3</accession>
<evidence type="ECO:0000256" key="10">
    <source>
        <dbReference type="ARBA" id="ARBA00023277"/>
    </source>
</evidence>
<dbReference type="InterPro" id="IPR001764">
    <property type="entry name" value="Glyco_hydro_3_N"/>
</dbReference>
<dbReference type="Gene3D" id="3.40.50.1700">
    <property type="entry name" value="Glycoside hydrolase family 3 C-terminal domain"/>
    <property type="match status" value="1"/>
</dbReference>
<dbReference type="Gene3D" id="3.20.20.300">
    <property type="entry name" value="Glycoside hydrolase, family 3, N-terminal domain"/>
    <property type="match status" value="1"/>
</dbReference>
<comment type="subcellular location">
    <subcellularLocation>
        <location evidence="2">Secreted</location>
    </subcellularLocation>
</comment>
<evidence type="ECO:0000256" key="9">
    <source>
        <dbReference type="ARBA" id="ARBA00023180"/>
    </source>
</evidence>
<dbReference type="OrthoDB" id="416222at2759"/>
<evidence type="ECO:0000256" key="2">
    <source>
        <dbReference type="ARBA" id="ARBA00004613"/>
    </source>
</evidence>
<dbReference type="PANTHER" id="PTHR42715:SF5">
    <property type="entry name" value="BETA-GLUCOSIDASE M-RELATED"/>
    <property type="match status" value="1"/>
</dbReference>
<feature type="domain" description="Fibronectin type III-like" evidence="16">
    <location>
        <begin position="699"/>
        <end position="765"/>
    </location>
</feature>
<evidence type="ECO:0000256" key="4">
    <source>
        <dbReference type="ARBA" id="ARBA00005336"/>
    </source>
</evidence>
<evidence type="ECO:0000256" key="8">
    <source>
        <dbReference type="ARBA" id="ARBA00023001"/>
    </source>
</evidence>
<comment type="similarity">
    <text evidence="4 14">Belongs to the glycosyl hydrolase 3 family.</text>
</comment>
<dbReference type="STRING" id="5098.A0A507R1S3"/>
<sequence>MFSKSVLAYGLLLLSSFSFAAQDQSPWFAHYNPSAASKWAAALNRAGTMTPQMTSEELNNVTYGFSSACSGMTGSVPRVGWDGLCMNDAGEGVRGTDLVNAYAEGISIGASWNAELAYERARYMGAEFRRKGVKVALGPVIEPIGRTALNGRNMEGFGADPSLAGKLAAASVRGLQASVIASVKHFVGYEQELDRMPIGGNPVSVSSNINDKDMHELYLWAFQDAVAAGAASIMCSYNRVNQTYACENDAALNGLLKGELNFPGFVVSDWSGQHSGDSAAAGLDVAMPSSSYWDNGQLVAAVNNGTLSKERLLDMATRQLAASYYVFGDITSSPPNGYGLVTDYTAPHPLVDGRDPASKPNRLQQAIEGHVLVKNTNNALPLQKPKILSLFGYDGRAQMVNSPSSNTLSNYGWAFGTQVMNASVDTLLQAMVGGKGDILQSATGGTLFTGLGSGASTPAYISDPFSAISDRAYDDDTYLWWDFKSYEPQVSAISDACLVFVNDVSTEGVDRAGLADPVSDSLVLNVAAKCANTIVVIHNTYIRLVDAFYDHPNVTAIVYAHLPGQDSGRALVKLLWGDKSPSGKLPYTVAKNASDYGQLLHGSGTPVNNSQSDFSQPSLFDYRYFQANNIEPRFPFGFGLTYTTFTYGNITVSSTGFRNASTSPPNPNRRIPGGVKSLFDPLVSVSVTVTNSGSVDAAEVVQIYLQFPGEKTHLLRGFRKIEIPHGSTQEFAIDLSRRDLSRWDVTSQQWLLPNGTTTILVGASSADIRASAILTR</sequence>
<gene>
    <name evidence="17" type="ORF">MPDQ_004969</name>
</gene>
<evidence type="ECO:0000256" key="1">
    <source>
        <dbReference type="ARBA" id="ARBA00000448"/>
    </source>
</evidence>
<evidence type="ECO:0000256" key="12">
    <source>
        <dbReference type="ARBA" id="ARBA00023326"/>
    </source>
</evidence>
<keyword evidence="5" id="KW-0964">Secreted</keyword>
<dbReference type="InterPro" id="IPR013783">
    <property type="entry name" value="Ig-like_fold"/>
</dbReference>
<comment type="caution">
    <text evidence="17">The sequence shown here is derived from an EMBL/GenBank/DDBJ whole genome shotgun (WGS) entry which is preliminary data.</text>
</comment>
<dbReference type="SMART" id="SM01217">
    <property type="entry name" value="Fn3_like"/>
    <property type="match status" value="1"/>
</dbReference>
<keyword evidence="9" id="KW-0325">Glycoprotein</keyword>
<keyword evidence="10 14" id="KW-0119">Carbohydrate metabolism</keyword>
<dbReference type="AlphaFoldDB" id="A0A507R1S3"/>
<organism evidence="17 18">
    <name type="scientific">Monascus purpureus</name>
    <name type="common">Red mold</name>
    <name type="synonym">Monascus anka</name>
    <dbReference type="NCBI Taxonomy" id="5098"/>
    <lineage>
        <taxon>Eukaryota</taxon>
        <taxon>Fungi</taxon>
        <taxon>Dikarya</taxon>
        <taxon>Ascomycota</taxon>
        <taxon>Pezizomycotina</taxon>
        <taxon>Eurotiomycetes</taxon>
        <taxon>Eurotiomycetidae</taxon>
        <taxon>Eurotiales</taxon>
        <taxon>Aspergillaceae</taxon>
        <taxon>Monascus</taxon>
    </lineage>
</organism>
<dbReference type="InterPro" id="IPR036881">
    <property type="entry name" value="Glyco_hydro_3_C_sf"/>
</dbReference>
<dbReference type="SUPFAM" id="SSF51445">
    <property type="entry name" value="(Trans)glycosidases"/>
    <property type="match status" value="1"/>
</dbReference>
<evidence type="ECO:0000256" key="14">
    <source>
        <dbReference type="RuleBase" id="RU361161"/>
    </source>
</evidence>
<dbReference type="EMBL" id="VIFY01000033">
    <property type="protein sequence ID" value="TQB74246.1"/>
    <property type="molecule type" value="Genomic_DNA"/>
</dbReference>
<dbReference type="GO" id="GO:0005576">
    <property type="term" value="C:extracellular region"/>
    <property type="evidence" value="ECO:0007669"/>
    <property type="project" value="UniProtKB-SubCell"/>
</dbReference>
<comment type="pathway">
    <text evidence="3 14">Glycan metabolism; cellulose degradation.</text>
</comment>
<protein>
    <recommendedName>
        <fullName evidence="14">beta-glucosidase</fullName>
        <ecNumber evidence="14">3.2.1.21</ecNumber>
    </recommendedName>
</protein>
<keyword evidence="6 15" id="KW-0732">Signal</keyword>
<comment type="catalytic activity">
    <reaction evidence="1 14">
        <text>Hydrolysis of terminal, non-reducing beta-D-glucosyl residues with release of beta-D-glucose.</text>
        <dbReference type="EC" id="3.2.1.21"/>
    </reaction>
</comment>
<evidence type="ECO:0000256" key="5">
    <source>
        <dbReference type="ARBA" id="ARBA00022525"/>
    </source>
</evidence>
<evidence type="ECO:0000256" key="7">
    <source>
        <dbReference type="ARBA" id="ARBA00022801"/>
    </source>
</evidence>
<dbReference type="InterPro" id="IPR019800">
    <property type="entry name" value="Glyco_hydro_3_AS"/>
</dbReference>
<dbReference type="Pfam" id="PF14310">
    <property type="entry name" value="Fn3-like"/>
    <property type="match status" value="1"/>
</dbReference>
<dbReference type="Proteomes" id="UP000319663">
    <property type="component" value="Unassembled WGS sequence"/>
</dbReference>
<dbReference type="GO" id="GO:0008422">
    <property type="term" value="F:beta-glucosidase activity"/>
    <property type="evidence" value="ECO:0007669"/>
    <property type="project" value="UniProtKB-EC"/>
</dbReference>
<evidence type="ECO:0000256" key="6">
    <source>
        <dbReference type="ARBA" id="ARBA00022729"/>
    </source>
</evidence>
<feature type="chain" id="PRO_5021407932" description="beta-glucosidase" evidence="15">
    <location>
        <begin position="23"/>
        <end position="776"/>
    </location>
</feature>
<keyword evidence="8" id="KW-0136">Cellulose degradation</keyword>
<comment type="function">
    <text evidence="13">Beta-glucosidases are one of a number of cellulolytic enzymes involved in the degradation of cellulosic biomass. Catalyzes the last step releasing glucose from the inhibitory cellobiose.</text>
</comment>